<dbReference type="EMBL" id="JAPDMZ010000048">
    <property type="protein sequence ID" value="KAK0553600.1"/>
    <property type="molecule type" value="Genomic_DNA"/>
</dbReference>
<name>A0AAN6JYX0_9BASI</name>
<dbReference type="PANTHER" id="PTHR40460:SF1">
    <property type="entry name" value="CSBD-LIKE DOMAIN-CONTAINING PROTEIN"/>
    <property type="match status" value="1"/>
</dbReference>
<dbReference type="AlphaFoldDB" id="A0AAN6JYX0"/>
<keyword evidence="3" id="KW-1185">Reference proteome</keyword>
<feature type="region of interest" description="Disordered" evidence="1">
    <location>
        <begin position="77"/>
        <end position="108"/>
    </location>
</feature>
<protein>
    <recommendedName>
        <fullName evidence="4">CsbD-like domain-containing protein</fullName>
    </recommendedName>
</protein>
<accession>A0AAN6JYX0</accession>
<dbReference type="PANTHER" id="PTHR40460">
    <property type="entry name" value="CHROMOSOME 1, WHOLE GENOME SHOTGUN SEQUENCE"/>
    <property type="match status" value="1"/>
</dbReference>
<comment type="caution">
    <text evidence="2">The sequence shown here is derived from an EMBL/GenBank/DDBJ whole genome shotgun (WGS) entry which is preliminary data.</text>
</comment>
<feature type="region of interest" description="Disordered" evidence="1">
    <location>
        <begin position="1"/>
        <end position="55"/>
    </location>
</feature>
<evidence type="ECO:0008006" key="4">
    <source>
        <dbReference type="Google" id="ProtNLM"/>
    </source>
</evidence>
<organism evidence="2 3">
    <name type="scientific">Tilletia horrida</name>
    <dbReference type="NCBI Taxonomy" id="155126"/>
    <lineage>
        <taxon>Eukaryota</taxon>
        <taxon>Fungi</taxon>
        <taxon>Dikarya</taxon>
        <taxon>Basidiomycota</taxon>
        <taxon>Ustilaginomycotina</taxon>
        <taxon>Exobasidiomycetes</taxon>
        <taxon>Tilletiales</taxon>
        <taxon>Tilletiaceae</taxon>
        <taxon>Tilletia</taxon>
    </lineage>
</organism>
<evidence type="ECO:0000256" key="1">
    <source>
        <dbReference type="SAM" id="MobiDB-lite"/>
    </source>
</evidence>
<feature type="compositionally biased region" description="Polar residues" evidence="1">
    <location>
        <begin position="34"/>
        <end position="44"/>
    </location>
</feature>
<reference evidence="2" key="1">
    <citation type="journal article" date="2023" name="PhytoFront">
        <title>Draft Genome Resources of Seven Strains of Tilletia horrida, Causal Agent of Kernel Smut of Rice.</title>
        <authorList>
            <person name="Khanal S."/>
            <person name="Antony Babu S."/>
            <person name="Zhou X.G."/>
        </authorList>
    </citation>
    <scope>NUCLEOTIDE SEQUENCE</scope>
    <source>
        <strain evidence="2">TX6</strain>
    </source>
</reference>
<dbReference type="Proteomes" id="UP001176517">
    <property type="component" value="Unassembled WGS sequence"/>
</dbReference>
<gene>
    <name evidence="2" type="ORF">OC846_002441</name>
</gene>
<sequence length="108" mass="11322">MSSEPSKTQGHTESLLGSAKEMLGSTISPVAPETGTNLQQSGASQHAKGETEVKAAQTQGYVEGLTDKVEGKYHSIAGAVKSDEPQKQIGQAKEVKGELKKNINNPTT</sequence>
<evidence type="ECO:0000313" key="3">
    <source>
        <dbReference type="Proteomes" id="UP001176517"/>
    </source>
</evidence>
<evidence type="ECO:0000313" key="2">
    <source>
        <dbReference type="EMBL" id="KAK0553600.1"/>
    </source>
</evidence>
<feature type="compositionally biased region" description="Polar residues" evidence="1">
    <location>
        <begin position="1"/>
        <end position="12"/>
    </location>
</feature>
<proteinExistence type="predicted"/>